<keyword evidence="5 9" id="KW-0812">Transmembrane</keyword>
<evidence type="ECO:0000256" key="9">
    <source>
        <dbReference type="RuleBase" id="RU369079"/>
    </source>
</evidence>
<dbReference type="PANTHER" id="PTHR35011:SF2">
    <property type="entry name" value="2,3-DIKETO-L-GULONATE TRAP TRANSPORTER SMALL PERMEASE PROTEIN YIAM"/>
    <property type="match status" value="1"/>
</dbReference>
<dbReference type="AlphaFoldDB" id="A0A9X9WW55"/>
<evidence type="ECO:0000313" key="12">
    <source>
        <dbReference type="Proteomes" id="UP001138751"/>
    </source>
</evidence>
<evidence type="ECO:0000256" key="8">
    <source>
        <dbReference type="ARBA" id="ARBA00038436"/>
    </source>
</evidence>
<evidence type="ECO:0000256" key="7">
    <source>
        <dbReference type="ARBA" id="ARBA00023136"/>
    </source>
</evidence>
<keyword evidence="6 9" id="KW-1133">Transmembrane helix</keyword>
<keyword evidence="3" id="KW-1003">Cell membrane</keyword>
<comment type="subcellular location">
    <subcellularLocation>
        <location evidence="1 9">Cell inner membrane</location>
        <topology evidence="1 9">Multi-pass membrane protein</topology>
    </subcellularLocation>
</comment>
<keyword evidence="4 9" id="KW-0997">Cell inner membrane</keyword>
<dbReference type="InterPro" id="IPR055348">
    <property type="entry name" value="DctQ"/>
</dbReference>
<evidence type="ECO:0000259" key="10">
    <source>
        <dbReference type="Pfam" id="PF04290"/>
    </source>
</evidence>
<comment type="function">
    <text evidence="9">Part of the tripartite ATP-independent periplasmic (TRAP) transport system.</text>
</comment>
<comment type="similarity">
    <text evidence="8 9">Belongs to the TRAP transporter small permease family.</text>
</comment>
<keyword evidence="7 9" id="KW-0472">Membrane</keyword>
<feature type="domain" description="Tripartite ATP-independent periplasmic transporters DctQ component" evidence="10">
    <location>
        <begin position="26"/>
        <end position="155"/>
    </location>
</feature>
<evidence type="ECO:0000256" key="1">
    <source>
        <dbReference type="ARBA" id="ARBA00004429"/>
    </source>
</evidence>
<evidence type="ECO:0000313" key="11">
    <source>
        <dbReference type="EMBL" id="MBR0671384.1"/>
    </source>
</evidence>
<gene>
    <name evidence="11" type="ORF">GXW76_09395</name>
</gene>
<evidence type="ECO:0000256" key="3">
    <source>
        <dbReference type="ARBA" id="ARBA00022475"/>
    </source>
</evidence>
<evidence type="ECO:0000256" key="2">
    <source>
        <dbReference type="ARBA" id="ARBA00022448"/>
    </source>
</evidence>
<comment type="caution">
    <text evidence="11">The sequence shown here is derived from an EMBL/GenBank/DDBJ whole genome shotgun (WGS) entry which is preliminary data.</text>
</comment>
<dbReference type="Pfam" id="PF04290">
    <property type="entry name" value="DctQ"/>
    <property type="match status" value="1"/>
</dbReference>
<feature type="transmembrane region" description="Helical" evidence="9">
    <location>
        <begin position="89"/>
        <end position="110"/>
    </location>
</feature>
<dbReference type="InterPro" id="IPR007387">
    <property type="entry name" value="TRAP_DctQ"/>
</dbReference>
<comment type="subunit">
    <text evidence="9">The complex comprises the extracytoplasmic solute receptor protein and the two transmembrane proteins.</text>
</comment>
<proteinExistence type="inferred from homology"/>
<dbReference type="Proteomes" id="UP001138751">
    <property type="component" value="Unassembled WGS sequence"/>
</dbReference>
<reference evidence="11" key="1">
    <citation type="submission" date="2020-01" db="EMBL/GenBank/DDBJ databases">
        <authorList>
            <person name="Rat A."/>
        </authorList>
    </citation>
    <scope>NUCLEOTIDE SEQUENCE</scope>
    <source>
        <strain evidence="11">LMG 31231</strain>
    </source>
</reference>
<protein>
    <recommendedName>
        <fullName evidence="9">TRAP transporter small permease protein</fullName>
    </recommendedName>
</protein>
<dbReference type="PANTHER" id="PTHR35011">
    <property type="entry name" value="2,3-DIKETO-L-GULONATE TRAP TRANSPORTER SMALL PERMEASE PROTEIN YIAM"/>
    <property type="match status" value="1"/>
</dbReference>
<organism evidence="11 12">
    <name type="scientific">Neoroseomonas soli</name>
    <dbReference type="NCBI Taxonomy" id="1081025"/>
    <lineage>
        <taxon>Bacteria</taxon>
        <taxon>Pseudomonadati</taxon>
        <taxon>Pseudomonadota</taxon>
        <taxon>Alphaproteobacteria</taxon>
        <taxon>Acetobacterales</taxon>
        <taxon>Acetobacteraceae</taxon>
        <taxon>Neoroseomonas</taxon>
    </lineage>
</organism>
<keyword evidence="2 9" id="KW-0813">Transport</keyword>
<accession>A0A9X9WW55</accession>
<evidence type="ECO:0000256" key="4">
    <source>
        <dbReference type="ARBA" id="ARBA00022519"/>
    </source>
</evidence>
<keyword evidence="12" id="KW-1185">Reference proteome</keyword>
<feature type="transmembrane region" description="Helical" evidence="9">
    <location>
        <begin position="21"/>
        <end position="40"/>
    </location>
</feature>
<dbReference type="RefSeq" id="WP_211861759.1">
    <property type="nucleotide sequence ID" value="NZ_JAAEDM010000018.1"/>
</dbReference>
<dbReference type="GO" id="GO:0005886">
    <property type="term" value="C:plasma membrane"/>
    <property type="evidence" value="ECO:0007669"/>
    <property type="project" value="UniProtKB-SubCell"/>
</dbReference>
<evidence type="ECO:0000256" key="5">
    <source>
        <dbReference type="ARBA" id="ARBA00022692"/>
    </source>
</evidence>
<evidence type="ECO:0000256" key="6">
    <source>
        <dbReference type="ARBA" id="ARBA00022989"/>
    </source>
</evidence>
<name>A0A9X9WW55_9PROT</name>
<reference evidence="11" key="2">
    <citation type="journal article" date="2021" name="Syst. Appl. Microbiol.">
        <title>Roseomonas hellenica sp. nov., isolated from roots of wild-growing Alkanna tinctoria.</title>
        <authorList>
            <person name="Rat A."/>
            <person name="Naranjo H.D."/>
            <person name="Lebbe L."/>
            <person name="Cnockaert M."/>
            <person name="Krigas N."/>
            <person name="Grigoriadou K."/>
            <person name="Maloupa E."/>
            <person name="Willems A."/>
        </authorList>
    </citation>
    <scope>NUCLEOTIDE SEQUENCE</scope>
    <source>
        <strain evidence="11">LMG 31231</strain>
    </source>
</reference>
<feature type="transmembrane region" description="Helical" evidence="9">
    <location>
        <begin position="130"/>
        <end position="151"/>
    </location>
</feature>
<sequence>MGTARRLIGWARRRAEEVLSALLVAMFIAFILQIVTRYLLNAPLSWTAEFSTLAWVWGILWGAGLVLRDDEEIRFDILYGTMPGGLRRICDAITGSAVVMIFTWSLPAMFDYVTFMKVERSAYLGIRFDILYSVYLIFAVATIIRHAAIAWRAVTGRGIARGAA</sequence>
<feature type="transmembrane region" description="Helical" evidence="9">
    <location>
        <begin position="52"/>
        <end position="68"/>
    </location>
</feature>
<dbReference type="GO" id="GO:0022857">
    <property type="term" value="F:transmembrane transporter activity"/>
    <property type="evidence" value="ECO:0007669"/>
    <property type="project" value="UniProtKB-UniRule"/>
</dbReference>
<dbReference type="GO" id="GO:0015740">
    <property type="term" value="P:C4-dicarboxylate transport"/>
    <property type="evidence" value="ECO:0007669"/>
    <property type="project" value="TreeGrafter"/>
</dbReference>
<dbReference type="EMBL" id="JAAEDM010000018">
    <property type="protein sequence ID" value="MBR0671384.1"/>
    <property type="molecule type" value="Genomic_DNA"/>
</dbReference>